<dbReference type="OrthoDB" id="2925747at2"/>
<organism evidence="1 2">
    <name type="scientific">Neobacillus bataviensis LMG 21833</name>
    <dbReference type="NCBI Taxonomy" id="1117379"/>
    <lineage>
        <taxon>Bacteria</taxon>
        <taxon>Bacillati</taxon>
        <taxon>Bacillota</taxon>
        <taxon>Bacilli</taxon>
        <taxon>Bacillales</taxon>
        <taxon>Bacillaceae</taxon>
        <taxon>Neobacillus</taxon>
    </lineage>
</organism>
<proteinExistence type="predicted"/>
<dbReference type="AlphaFoldDB" id="K6DSY0"/>
<dbReference type="InterPro" id="IPR036173">
    <property type="entry name" value="G39-like_N_sf"/>
</dbReference>
<dbReference type="SUPFAM" id="SSF89064">
    <property type="entry name" value="Replisome organizer (g39p helicase loader/inhibitor protein)"/>
    <property type="match status" value="1"/>
</dbReference>
<evidence type="ECO:0000313" key="2">
    <source>
        <dbReference type="Proteomes" id="UP000006316"/>
    </source>
</evidence>
<keyword evidence="2" id="KW-1185">Reference proteome</keyword>
<dbReference type="RefSeq" id="WP_007083330.1">
    <property type="nucleotide sequence ID" value="NZ_AJLS01000008.1"/>
</dbReference>
<sequence length="86" mass="10356">MNKKEIYKLMVLIQVYYDKFHFDQQKLDAWHMVLQKYSYDKVHENLRNFVVDSPHPPKISDLVQKSSWGRSIPDHFVFDITAGEDR</sequence>
<evidence type="ECO:0000313" key="1">
    <source>
        <dbReference type="EMBL" id="EKN71459.1"/>
    </source>
</evidence>
<dbReference type="Gene3D" id="1.10.8.200">
    <property type="entry name" value="Replisome organizer (g39p helicase loader/inhibitor protein)"/>
    <property type="match status" value="1"/>
</dbReference>
<dbReference type="EMBL" id="AJLS01000008">
    <property type="protein sequence ID" value="EKN71459.1"/>
    <property type="molecule type" value="Genomic_DNA"/>
</dbReference>
<comment type="caution">
    <text evidence="1">The sequence shown here is derived from an EMBL/GenBank/DDBJ whole genome shotgun (WGS) entry which is preliminary data.</text>
</comment>
<protein>
    <submittedName>
        <fullName evidence="1">Uncharacterized protein</fullName>
    </submittedName>
</protein>
<reference evidence="1 2" key="1">
    <citation type="journal article" date="2012" name="Front. Microbiol.">
        <title>Redundancy and modularity in membrane-associated dissimilatory nitrate reduction in Bacillus.</title>
        <authorList>
            <person name="Heylen K."/>
            <person name="Keltjens J."/>
        </authorList>
    </citation>
    <scope>NUCLEOTIDE SEQUENCE [LARGE SCALE GENOMIC DNA]</scope>
    <source>
        <strain evidence="2">LMG 21833T</strain>
    </source>
</reference>
<accession>K6DSY0</accession>
<name>K6DSY0_9BACI</name>
<dbReference type="eggNOG" id="ENOG5032I9I">
    <property type="taxonomic scope" value="Bacteria"/>
</dbReference>
<gene>
    <name evidence="1" type="ORF">BABA_01435</name>
</gene>
<dbReference type="Proteomes" id="UP000006316">
    <property type="component" value="Unassembled WGS sequence"/>
</dbReference>